<dbReference type="Proteomes" id="UP001548590">
    <property type="component" value="Unassembled WGS sequence"/>
</dbReference>
<sequence length="456" mass="48226">MFSSRILFLGFGCVGQALAPLLMSRWQVSPDRLRALAADDQGAAVAASLGIAHEILPIVPGNLEAVLGARLGEGDLLINVSVEVSSRALIEWSQSHGVLYLDTCVEPWAGGYRPAPGRPLAATTNHALREAVLALRAPGKPTAIVAHGANPGVISHLARAGLLAMAADRGLVLPQGPDAWGRLSQALGIRVIQIAELDTQRPDRPQDEVFVNTWSAEGLLAEAGQAAECGWGSHERLLPAGAFRLGAGRGAGLHLAGMGACTRVSSWVPGGGEQDAWLITHHEALSLAEFLTVGGQGADDSPIAYRPTVFYAYTPCEETRRSLERWVGSGCVEPVATRVLREELAGGEDQLGLLFVFEGGAYWYGSTVTLAEARRWSITCNATSLQVAGGILAALEWMRAHPAEGVLEAEDLPHEPLLETARPYLGRIEGIWTDWQPPGCRAAGGSGGLQFAGFLV</sequence>
<accession>A0ABV2CSW1</accession>
<keyword evidence="4" id="KW-1185">Reference proteome</keyword>
<dbReference type="InterPro" id="IPR005097">
    <property type="entry name" value="Sacchrp_dh_NADP-bd"/>
</dbReference>
<dbReference type="Gene3D" id="3.30.360.30">
    <property type="entry name" value="homospermidine synthase like"/>
    <property type="match status" value="1"/>
</dbReference>
<protein>
    <submittedName>
        <fullName evidence="3">Saccharopine dehydrogenase NADP-binding domain-containing protein</fullName>
    </submittedName>
</protein>
<evidence type="ECO:0000313" key="3">
    <source>
        <dbReference type="EMBL" id="MET1490994.1"/>
    </source>
</evidence>
<dbReference type="EMBL" id="JBEWLZ010000008">
    <property type="protein sequence ID" value="MET1490994.1"/>
    <property type="molecule type" value="Genomic_DNA"/>
</dbReference>
<dbReference type="Pfam" id="PF16653">
    <property type="entry name" value="Sacchrp_dh_C"/>
    <property type="match status" value="1"/>
</dbReference>
<dbReference type="InterPro" id="IPR036291">
    <property type="entry name" value="NAD(P)-bd_dom_sf"/>
</dbReference>
<evidence type="ECO:0000259" key="1">
    <source>
        <dbReference type="Pfam" id="PF03435"/>
    </source>
</evidence>
<dbReference type="Pfam" id="PF03435">
    <property type="entry name" value="Sacchrp_dh_NADP"/>
    <property type="match status" value="1"/>
</dbReference>
<dbReference type="InterPro" id="IPR032095">
    <property type="entry name" value="Sacchrp_dh-like_C"/>
</dbReference>
<reference evidence="3 4" key="1">
    <citation type="submission" date="2024-07" db="EMBL/GenBank/DDBJ databases">
        <title>Uliginosibacterium paludis KCTC:42655.</title>
        <authorList>
            <person name="Kim M.K."/>
        </authorList>
    </citation>
    <scope>NUCLEOTIDE SEQUENCE [LARGE SCALE GENOMIC DNA]</scope>
    <source>
        <strain evidence="3 4">KCTC 42655</strain>
    </source>
</reference>
<dbReference type="InterPro" id="IPR023181">
    <property type="entry name" value="Homospermid_syn-like_C"/>
</dbReference>
<feature type="domain" description="Saccharopine dehydrogenase NADP binding" evidence="1">
    <location>
        <begin position="6"/>
        <end position="137"/>
    </location>
</feature>
<proteinExistence type="predicted"/>
<gene>
    <name evidence="3" type="ORF">ABVT11_14240</name>
</gene>
<evidence type="ECO:0000259" key="2">
    <source>
        <dbReference type="Pfam" id="PF16653"/>
    </source>
</evidence>
<organism evidence="3 4">
    <name type="scientific">Uliginosibacterium paludis</name>
    <dbReference type="NCBI Taxonomy" id="1615952"/>
    <lineage>
        <taxon>Bacteria</taxon>
        <taxon>Pseudomonadati</taxon>
        <taxon>Pseudomonadota</taxon>
        <taxon>Betaproteobacteria</taxon>
        <taxon>Rhodocyclales</taxon>
        <taxon>Zoogloeaceae</taxon>
        <taxon>Uliginosibacterium</taxon>
    </lineage>
</organism>
<evidence type="ECO:0000313" key="4">
    <source>
        <dbReference type="Proteomes" id="UP001548590"/>
    </source>
</evidence>
<name>A0ABV2CSW1_9RHOO</name>
<comment type="caution">
    <text evidence="3">The sequence shown here is derived from an EMBL/GenBank/DDBJ whole genome shotgun (WGS) entry which is preliminary data.</text>
</comment>
<feature type="domain" description="Saccharopine dehydrogenase-like C-terminal" evidence="2">
    <location>
        <begin position="148"/>
        <end position="429"/>
    </location>
</feature>
<dbReference type="Gene3D" id="3.40.50.720">
    <property type="entry name" value="NAD(P)-binding Rossmann-like Domain"/>
    <property type="match status" value="1"/>
</dbReference>
<dbReference type="SUPFAM" id="SSF51735">
    <property type="entry name" value="NAD(P)-binding Rossmann-fold domains"/>
    <property type="match status" value="1"/>
</dbReference>
<dbReference type="RefSeq" id="WP_345930108.1">
    <property type="nucleotide sequence ID" value="NZ_JBDIVF010000014.1"/>
</dbReference>